<proteinExistence type="predicted"/>
<dbReference type="Pfam" id="PF20578">
    <property type="entry name" value="aBig_2"/>
    <property type="match status" value="1"/>
</dbReference>
<accession>A0ABS3N7J7</accession>
<reference evidence="2 3" key="1">
    <citation type="submission" date="2021-03" db="EMBL/GenBank/DDBJ databases">
        <title>Whole genome sequence of Metabacillus bambusae BG109.</title>
        <authorList>
            <person name="Jeong J.W."/>
        </authorList>
    </citation>
    <scope>NUCLEOTIDE SEQUENCE [LARGE SCALE GENOMIC DNA]</scope>
    <source>
        <strain evidence="2 3">BG109</strain>
    </source>
</reference>
<dbReference type="EMBL" id="JAGDEL010000019">
    <property type="protein sequence ID" value="MBO1514015.1"/>
    <property type="molecule type" value="Genomic_DNA"/>
</dbReference>
<dbReference type="RefSeq" id="WP_207980946.1">
    <property type="nucleotide sequence ID" value="NZ_JAGDEL010000019.1"/>
</dbReference>
<evidence type="ECO:0000313" key="2">
    <source>
        <dbReference type="EMBL" id="MBO1514015.1"/>
    </source>
</evidence>
<evidence type="ECO:0000313" key="3">
    <source>
        <dbReference type="Proteomes" id="UP000663981"/>
    </source>
</evidence>
<dbReference type="InterPro" id="IPR046780">
    <property type="entry name" value="aBig_2"/>
</dbReference>
<comment type="caution">
    <text evidence="2">The sequence shown here is derived from an EMBL/GenBank/DDBJ whole genome shotgun (WGS) entry which is preliminary data.</text>
</comment>
<evidence type="ECO:0000259" key="1">
    <source>
        <dbReference type="Pfam" id="PF20578"/>
    </source>
</evidence>
<protein>
    <recommendedName>
        <fullName evidence="1">Atrophied bacterial Ig domain-containing protein</fullName>
    </recommendedName>
</protein>
<gene>
    <name evidence="2" type="ORF">I7822_20550</name>
</gene>
<feature type="domain" description="Atrophied bacterial Ig" evidence="1">
    <location>
        <begin position="52"/>
        <end position="133"/>
    </location>
</feature>
<dbReference type="Proteomes" id="UP000663981">
    <property type="component" value="Unassembled WGS sequence"/>
</dbReference>
<organism evidence="2 3">
    <name type="scientific">Metabacillus bambusae</name>
    <dbReference type="NCBI Taxonomy" id="2795218"/>
    <lineage>
        <taxon>Bacteria</taxon>
        <taxon>Bacillati</taxon>
        <taxon>Bacillota</taxon>
        <taxon>Bacilli</taxon>
        <taxon>Bacillales</taxon>
        <taxon>Bacillaceae</taxon>
        <taxon>Metabacillus</taxon>
    </lineage>
</organism>
<sequence>MKKMVKRTLIIFLVFNFVFSNLYHVIGGSLLVKAEGENPILIEGKSKLVIPNEKNIRGNITLPNEINVNGNKINITWESSNPSVISDKETGESREIPAGVVKRQSTDQNVKLTAVFQFNGEVSEKVFDTVVKKAIQLDDFKGYIYTYFRANLYGDGESQQIHLASSKNGLFWDDMNNNEPILESTLGTKGLRDSYVVR</sequence>
<keyword evidence="3" id="KW-1185">Reference proteome</keyword>
<name>A0ABS3N7J7_9BACI</name>